<feature type="region of interest" description="Disordered" evidence="1">
    <location>
        <begin position="1"/>
        <end position="50"/>
    </location>
</feature>
<feature type="compositionally biased region" description="Basic and acidic residues" evidence="1">
    <location>
        <begin position="29"/>
        <end position="38"/>
    </location>
</feature>
<reference evidence="2" key="1">
    <citation type="journal article" date="2015" name="Nature">
        <title>Complex archaea that bridge the gap between prokaryotes and eukaryotes.</title>
        <authorList>
            <person name="Spang A."/>
            <person name="Saw J.H."/>
            <person name="Jorgensen S.L."/>
            <person name="Zaremba-Niedzwiedzka K."/>
            <person name="Martijn J."/>
            <person name="Lind A.E."/>
            <person name="van Eijk R."/>
            <person name="Schleper C."/>
            <person name="Guy L."/>
            <person name="Ettema T.J."/>
        </authorList>
    </citation>
    <scope>NUCLEOTIDE SEQUENCE</scope>
</reference>
<organism evidence="2">
    <name type="scientific">marine sediment metagenome</name>
    <dbReference type="NCBI Taxonomy" id="412755"/>
    <lineage>
        <taxon>unclassified sequences</taxon>
        <taxon>metagenomes</taxon>
        <taxon>ecological metagenomes</taxon>
    </lineage>
</organism>
<gene>
    <name evidence="2" type="ORF">LCGC14_2359810</name>
</gene>
<evidence type="ECO:0000313" key="2">
    <source>
        <dbReference type="EMBL" id="KKL45020.1"/>
    </source>
</evidence>
<comment type="caution">
    <text evidence="2">The sequence shown here is derived from an EMBL/GenBank/DDBJ whole genome shotgun (WGS) entry which is preliminary data.</text>
</comment>
<protein>
    <submittedName>
        <fullName evidence="2">Uncharacterized protein</fullName>
    </submittedName>
</protein>
<dbReference type="AlphaFoldDB" id="A0A0F9EJE6"/>
<dbReference type="EMBL" id="LAZR01034539">
    <property type="protein sequence ID" value="KKL45020.1"/>
    <property type="molecule type" value="Genomic_DNA"/>
</dbReference>
<accession>A0A0F9EJE6</accession>
<proteinExistence type="predicted"/>
<sequence length="50" mass="5550">MEDKDKGQGGSGPTVDNKRPARNLTEAEIAPRREEHLRRLAGPAKVNRKV</sequence>
<name>A0A0F9EJE6_9ZZZZ</name>
<evidence type="ECO:0000256" key="1">
    <source>
        <dbReference type="SAM" id="MobiDB-lite"/>
    </source>
</evidence>